<dbReference type="OrthoDB" id="793327at2"/>
<reference evidence="1 2" key="1">
    <citation type="submission" date="2019-07" db="EMBL/GenBank/DDBJ databases">
        <authorList>
            <person name="Kim J."/>
        </authorList>
    </citation>
    <scope>NUCLEOTIDE SEQUENCE [LARGE SCALE GENOMIC DNA]</scope>
    <source>
        <strain evidence="1 2">MJ1a</strain>
    </source>
</reference>
<accession>A0A563TX57</accession>
<proteinExistence type="predicted"/>
<protein>
    <submittedName>
        <fullName evidence="1">Uncharacterized protein</fullName>
    </submittedName>
</protein>
<sequence>MVHVIITTANIADAYHKRRGQYIESIERCLSYRHYFDSYTVLECVSDHEDYLDNYNTYYSELGNPYHDKGHNEVSHLKAFLQQSGLPDNTSIIKISGKYLLTDSYFFDRVIEFQADYESMFKNDNDVYVGNGYHTFLYYAKKGLLLDVIESIDLNDANNRPIEWDFKEFLMVRDNHIEIDRLGIMAHQGANSEKIFYA</sequence>
<dbReference type="EMBL" id="VOEI01000008">
    <property type="protein sequence ID" value="TWR23924.1"/>
    <property type="molecule type" value="Genomic_DNA"/>
</dbReference>
<comment type="caution">
    <text evidence="1">The sequence shown here is derived from an EMBL/GenBank/DDBJ whole genome shotgun (WGS) entry which is preliminary data.</text>
</comment>
<dbReference type="AlphaFoldDB" id="A0A563TX57"/>
<evidence type="ECO:0000313" key="2">
    <source>
        <dbReference type="Proteomes" id="UP000318010"/>
    </source>
</evidence>
<name>A0A563TX57_9SPHI</name>
<organism evidence="1 2">
    <name type="scientific">Mucilaginibacter achroorhodeus</name>
    <dbReference type="NCBI Taxonomy" id="2599294"/>
    <lineage>
        <taxon>Bacteria</taxon>
        <taxon>Pseudomonadati</taxon>
        <taxon>Bacteroidota</taxon>
        <taxon>Sphingobacteriia</taxon>
        <taxon>Sphingobacteriales</taxon>
        <taxon>Sphingobacteriaceae</taxon>
        <taxon>Mucilaginibacter</taxon>
    </lineage>
</organism>
<gene>
    <name evidence="1" type="ORF">FPZ42_18120</name>
</gene>
<evidence type="ECO:0000313" key="1">
    <source>
        <dbReference type="EMBL" id="TWR23924.1"/>
    </source>
</evidence>
<dbReference type="RefSeq" id="WP_146273280.1">
    <property type="nucleotide sequence ID" value="NZ_VOEI01000008.1"/>
</dbReference>
<keyword evidence="2" id="KW-1185">Reference proteome</keyword>
<dbReference type="Proteomes" id="UP000318010">
    <property type="component" value="Unassembled WGS sequence"/>
</dbReference>